<organism evidence="3 4">
    <name type="scientific">Monascus purpureus</name>
    <name type="common">Red mold</name>
    <name type="synonym">Monascus anka</name>
    <dbReference type="NCBI Taxonomy" id="5098"/>
    <lineage>
        <taxon>Eukaryota</taxon>
        <taxon>Fungi</taxon>
        <taxon>Dikarya</taxon>
        <taxon>Ascomycota</taxon>
        <taxon>Pezizomycotina</taxon>
        <taxon>Eurotiomycetes</taxon>
        <taxon>Eurotiomycetidae</taxon>
        <taxon>Eurotiales</taxon>
        <taxon>Aspergillaceae</taxon>
        <taxon>Monascus</taxon>
    </lineage>
</organism>
<dbReference type="GO" id="GO:0070916">
    <property type="term" value="C:inositol phosphoceramide synthase complex"/>
    <property type="evidence" value="ECO:0007669"/>
    <property type="project" value="TreeGrafter"/>
</dbReference>
<evidence type="ECO:0000313" key="4">
    <source>
        <dbReference type="Proteomes" id="UP000319663"/>
    </source>
</evidence>
<dbReference type="GO" id="GO:0000139">
    <property type="term" value="C:Golgi membrane"/>
    <property type="evidence" value="ECO:0007669"/>
    <property type="project" value="TreeGrafter"/>
</dbReference>
<sequence>MSLCAFSDSLSRLASSCPILKPNETLYGARMGFSTRFLRIPRPETFLYVMTLETGASLITMSLLLNKISGLYGLLALLTGYGLSPIQLSMYIYSLLVLGLAVCLFPHIRQQSPLQCLGLAWLYLIDSVINAAYTAGFAVAWFLTISQNYGKSESKLRTPTAPADPNIVTAVKFVRSTESLNVVLQPESLQSIIFICFMWVVRVYFVLVMLAFARQTLRLYVSVPRHTQLPTHSRNTSVASMADIDREPFSPYSPDGQGWKGKLGRIMITVGRSYWLGDEEETKNVNWVGSLHRRFRSLGASTDLSGPIERERRRRSGTGPPQPSQSVFQSVGLQQQPIPEQAPLGNVKIQNWSEASR</sequence>
<dbReference type="STRING" id="5098.A0A507QTI7"/>
<dbReference type="Proteomes" id="UP000319663">
    <property type="component" value="Unassembled WGS sequence"/>
</dbReference>
<evidence type="ECO:0000256" key="2">
    <source>
        <dbReference type="SAM" id="Phobius"/>
    </source>
</evidence>
<dbReference type="OrthoDB" id="3338076at2759"/>
<feature type="transmembrane region" description="Helical" evidence="2">
    <location>
        <begin position="192"/>
        <end position="213"/>
    </location>
</feature>
<keyword evidence="2" id="KW-1133">Transmembrane helix</keyword>
<gene>
    <name evidence="3" type="ORF">MPDQ_000628</name>
</gene>
<name>A0A507QTI7_MONPU</name>
<evidence type="ECO:0008006" key="5">
    <source>
        <dbReference type="Google" id="ProtNLM"/>
    </source>
</evidence>
<feature type="compositionally biased region" description="Polar residues" evidence="1">
    <location>
        <begin position="324"/>
        <end position="338"/>
    </location>
</feature>
<comment type="caution">
    <text evidence="3">The sequence shown here is derived from an EMBL/GenBank/DDBJ whole genome shotgun (WGS) entry which is preliminary data.</text>
</comment>
<dbReference type="EMBL" id="VIFY01000111">
    <property type="protein sequence ID" value="TQB70362.1"/>
    <property type="molecule type" value="Genomic_DNA"/>
</dbReference>
<dbReference type="Pfam" id="PF08552">
    <property type="entry name" value="Kei1"/>
    <property type="match status" value="1"/>
</dbReference>
<feature type="transmembrane region" description="Helical" evidence="2">
    <location>
        <begin position="120"/>
        <end position="143"/>
    </location>
</feature>
<dbReference type="InterPro" id="IPR013862">
    <property type="entry name" value="Kei1"/>
</dbReference>
<keyword evidence="4" id="KW-1185">Reference proteome</keyword>
<protein>
    <recommendedName>
        <fullName evidence="5">Inositol phoshorylceramide synthase regulatory subunit kei1</fullName>
    </recommendedName>
</protein>
<proteinExistence type="predicted"/>
<dbReference type="PANTHER" id="PTHR28077">
    <property type="entry name" value="INOSITOL PHOSPHORYLCERAMIDE SYNTHASE REGULATORY SUBUNIT KEI1"/>
    <property type="match status" value="1"/>
</dbReference>
<dbReference type="GO" id="GO:0070917">
    <property type="term" value="F:inositol phosphoceramide synthase regulator activity"/>
    <property type="evidence" value="ECO:0007669"/>
    <property type="project" value="InterPro"/>
</dbReference>
<feature type="compositionally biased region" description="Polar residues" evidence="1">
    <location>
        <begin position="348"/>
        <end position="357"/>
    </location>
</feature>
<feature type="transmembrane region" description="Helical" evidence="2">
    <location>
        <begin position="46"/>
        <end position="68"/>
    </location>
</feature>
<keyword evidence="2" id="KW-0812">Transmembrane</keyword>
<keyword evidence="2" id="KW-0472">Membrane</keyword>
<feature type="region of interest" description="Disordered" evidence="1">
    <location>
        <begin position="302"/>
        <end position="357"/>
    </location>
</feature>
<reference evidence="3 4" key="1">
    <citation type="submission" date="2019-06" db="EMBL/GenBank/DDBJ databases">
        <title>Wine fermentation using esterase from Monascus purpureus.</title>
        <authorList>
            <person name="Geng C."/>
            <person name="Zhang Y."/>
        </authorList>
    </citation>
    <scope>NUCLEOTIDE SEQUENCE [LARGE SCALE GENOMIC DNA]</scope>
    <source>
        <strain evidence="3">HQ1</strain>
    </source>
</reference>
<accession>A0A507QTI7</accession>
<evidence type="ECO:0000256" key="1">
    <source>
        <dbReference type="SAM" id="MobiDB-lite"/>
    </source>
</evidence>
<dbReference type="AlphaFoldDB" id="A0A507QTI7"/>
<dbReference type="PANTHER" id="PTHR28077:SF1">
    <property type="entry name" value="INOSITOL PHOSPHORYLCERAMIDE SYNTHASE REGULATORY SUBUNIT KEI1"/>
    <property type="match status" value="1"/>
</dbReference>
<feature type="transmembrane region" description="Helical" evidence="2">
    <location>
        <begin position="88"/>
        <end position="108"/>
    </location>
</feature>
<dbReference type="GO" id="GO:0006673">
    <property type="term" value="P:inositol phosphoceramide metabolic process"/>
    <property type="evidence" value="ECO:0007669"/>
    <property type="project" value="InterPro"/>
</dbReference>
<evidence type="ECO:0000313" key="3">
    <source>
        <dbReference type="EMBL" id="TQB70362.1"/>
    </source>
</evidence>